<name>A0A7E4V1L8_PANRE</name>
<evidence type="ECO:0000256" key="1">
    <source>
        <dbReference type="SAM" id="MobiDB-lite"/>
    </source>
</evidence>
<organism evidence="3 4">
    <name type="scientific">Panagrellus redivivus</name>
    <name type="common">Microworm</name>
    <dbReference type="NCBI Taxonomy" id="6233"/>
    <lineage>
        <taxon>Eukaryota</taxon>
        <taxon>Metazoa</taxon>
        <taxon>Ecdysozoa</taxon>
        <taxon>Nematoda</taxon>
        <taxon>Chromadorea</taxon>
        <taxon>Rhabditida</taxon>
        <taxon>Tylenchina</taxon>
        <taxon>Panagrolaimomorpha</taxon>
        <taxon>Panagrolaimoidea</taxon>
        <taxon>Panagrolaimidae</taxon>
        <taxon>Panagrellus</taxon>
    </lineage>
</organism>
<evidence type="ECO:0000313" key="4">
    <source>
        <dbReference type="WBParaSite" id="Pan_g15096.t1"/>
    </source>
</evidence>
<evidence type="ECO:0000313" key="3">
    <source>
        <dbReference type="Proteomes" id="UP000492821"/>
    </source>
</evidence>
<dbReference type="WBParaSite" id="Pan_g15096.t1">
    <property type="protein sequence ID" value="Pan_g15096.t1"/>
    <property type="gene ID" value="Pan_g15096"/>
</dbReference>
<reference evidence="3" key="1">
    <citation type="journal article" date="2013" name="Genetics">
        <title>The draft genome and transcriptome of Panagrellus redivivus are shaped by the harsh demands of a free-living lifestyle.</title>
        <authorList>
            <person name="Srinivasan J."/>
            <person name="Dillman A.R."/>
            <person name="Macchietto M.G."/>
            <person name="Heikkinen L."/>
            <person name="Lakso M."/>
            <person name="Fracchia K.M."/>
            <person name="Antoshechkin I."/>
            <person name="Mortazavi A."/>
            <person name="Wong G."/>
            <person name="Sternberg P.W."/>
        </authorList>
    </citation>
    <scope>NUCLEOTIDE SEQUENCE [LARGE SCALE GENOMIC DNA]</scope>
    <source>
        <strain evidence="3">MT8872</strain>
    </source>
</reference>
<feature type="compositionally biased region" description="Low complexity" evidence="1">
    <location>
        <begin position="133"/>
        <end position="160"/>
    </location>
</feature>
<evidence type="ECO:0000256" key="2">
    <source>
        <dbReference type="SAM" id="Phobius"/>
    </source>
</evidence>
<keyword evidence="2" id="KW-0812">Transmembrane</keyword>
<proteinExistence type="predicted"/>
<keyword evidence="3" id="KW-1185">Reference proteome</keyword>
<accession>A0A7E4V1L8</accession>
<keyword evidence="2" id="KW-0472">Membrane</keyword>
<keyword evidence="2" id="KW-1133">Transmembrane helix</keyword>
<dbReference type="AlphaFoldDB" id="A0A7E4V1L8"/>
<protein>
    <submittedName>
        <fullName evidence="4">Uncharacterized protein</fullName>
    </submittedName>
</protein>
<dbReference type="Proteomes" id="UP000492821">
    <property type="component" value="Unassembled WGS sequence"/>
</dbReference>
<sequence>MAATLMGVSPEDLEALADDTTLTRLLKLEQECQVIKDRALPSWAAILLVVFVHLLTLLGMAALLIRSHFKMKGIEAASMFPTPSQVQLTPSAYQILSKKSLGKKPIDAIDLKPAGGSEANVSMTTKDPTEHSTPPNTTIKTPLLPTTTTKTPTTTVTKTSHTNITKTNLITAESLIPK</sequence>
<feature type="region of interest" description="Disordered" evidence="1">
    <location>
        <begin position="114"/>
        <end position="160"/>
    </location>
</feature>
<feature type="transmembrane region" description="Helical" evidence="2">
    <location>
        <begin position="43"/>
        <end position="65"/>
    </location>
</feature>
<reference evidence="4" key="2">
    <citation type="submission" date="2020-10" db="UniProtKB">
        <authorList>
            <consortium name="WormBaseParasite"/>
        </authorList>
    </citation>
    <scope>IDENTIFICATION</scope>
</reference>